<keyword evidence="6" id="KW-1185">Reference proteome</keyword>
<comment type="caution">
    <text evidence="5">The sequence shown here is derived from an EMBL/GenBank/DDBJ whole genome shotgun (WGS) entry which is preliminary data.</text>
</comment>
<sequence length="681" mass="77039">MLVLQALTAPQAVSKGLTYVRPHHLGHQHTPRGISGIRAKLCRARHAVSEGVSETRRASQERASEQQEAVASGLGEMLHGYEEPFETAVGESAGEETFETRVGIVEPVEEDEAEIDFLGEPTTGNLHLVQRVASEGLANVLGLRHFDDIFSVPYRELRQNQQELLRQMGLSPSSYPQGLAHRAIYCSRTLNLRSIQAIGYDMDYTLIHYDVNAWEGKAYAYGLQWLREVGCPVEGLKFDPDLVIRGLIVDKQLGNLVKVDRFGYVKRAMHGTRLLSWSELRETYGRELVNLRNEGRYGFLNTLFSVSEAVMYMQMVDRMDTGEIPPQVVAPSYEALWGLVSKALYRTHVEGKLKAEIIQDPSSYVELDSDMAQTLLDQKRAGKTLMLITNSDYQYTDRMMSHAYDRYLEAEGMTWRDIFDMVIVQARKPDFFSYNQSLYEVVTPDGLMRPVMRAAKGGLFCGGSARMVEAALGMEGDDILYVGDHIYTDAALAKIHFRWRTALIVRELEEEIEALASGRAHRRKLKELMNKKELVGDLFNNLRLARQRLVSADGAGDSPHESSRDESSINATLAQLLMVMERLDARIGPMLETDGREFNQRWGYLSRAGLNDKSQFTRQIEKYADIYTSRVSNFLRYTPYSYFRSPSQSLAHDRNVSPRSALTVYDDNGCESSGSYDANEY</sequence>
<comment type="similarity">
    <text evidence="1">Belongs to the 5'(3')-deoxyribonucleotidase family.</text>
</comment>
<dbReference type="Pfam" id="PF05761">
    <property type="entry name" value="5_nucleotid"/>
    <property type="match status" value="1"/>
</dbReference>
<name>A0ABR2YYF3_9CHLO</name>
<dbReference type="Gene3D" id="3.40.50.1000">
    <property type="entry name" value="HAD superfamily/HAD-like"/>
    <property type="match status" value="1"/>
</dbReference>
<reference evidence="5 6" key="1">
    <citation type="journal article" date="2024" name="Nat. Commun.">
        <title>Phylogenomics reveals the evolutionary origins of lichenization in chlorophyte algae.</title>
        <authorList>
            <person name="Puginier C."/>
            <person name="Libourel C."/>
            <person name="Otte J."/>
            <person name="Skaloud P."/>
            <person name="Haon M."/>
            <person name="Grisel S."/>
            <person name="Petersen M."/>
            <person name="Berrin J.G."/>
            <person name="Delaux P.M."/>
            <person name="Dal Grande F."/>
            <person name="Keller J."/>
        </authorList>
    </citation>
    <scope>NUCLEOTIDE SEQUENCE [LARGE SCALE GENOMIC DNA]</scope>
    <source>
        <strain evidence="5 6">SAG 216-7</strain>
    </source>
</reference>
<dbReference type="Proteomes" id="UP001491310">
    <property type="component" value="Unassembled WGS sequence"/>
</dbReference>
<dbReference type="NCBIfam" id="TIGR02244">
    <property type="entry name" value="HAD-IG-Ncltidse"/>
    <property type="match status" value="1"/>
</dbReference>
<dbReference type="InterPro" id="IPR008380">
    <property type="entry name" value="HAD-SF_hydro_IG_5-nucl"/>
</dbReference>
<dbReference type="PANTHER" id="PTHR12103:SF22">
    <property type="entry name" value="HAD-SUPERFAMILY HYDROLASE, SUBFAMILY IG, 5'-NUCLEOTIDASE"/>
    <property type="match status" value="1"/>
</dbReference>
<evidence type="ECO:0000256" key="3">
    <source>
        <dbReference type="ARBA" id="ARBA00022801"/>
    </source>
</evidence>
<evidence type="ECO:0000256" key="1">
    <source>
        <dbReference type="ARBA" id="ARBA00009589"/>
    </source>
</evidence>
<evidence type="ECO:0000313" key="5">
    <source>
        <dbReference type="EMBL" id="KAK9916649.1"/>
    </source>
</evidence>
<dbReference type="InterPro" id="IPR036412">
    <property type="entry name" value="HAD-like_sf"/>
</dbReference>
<evidence type="ECO:0000256" key="4">
    <source>
        <dbReference type="ARBA" id="ARBA00022842"/>
    </source>
</evidence>
<organism evidence="5 6">
    <name type="scientific">Coccomyxa subellipsoidea</name>
    <dbReference type="NCBI Taxonomy" id="248742"/>
    <lineage>
        <taxon>Eukaryota</taxon>
        <taxon>Viridiplantae</taxon>
        <taxon>Chlorophyta</taxon>
        <taxon>core chlorophytes</taxon>
        <taxon>Trebouxiophyceae</taxon>
        <taxon>Trebouxiophyceae incertae sedis</taxon>
        <taxon>Coccomyxaceae</taxon>
        <taxon>Coccomyxa</taxon>
    </lineage>
</organism>
<keyword evidence="3" id="KW-0378">Hydrolase</keyword>
<protein>
    <recommendedName>
        <fullName evidence="7">HAD-superfamily hydrolase</fullName>
    </recommendedName>
</protein>
<gene>
    <name evidence="5" type="ORF">WJX75_005346</name>
</gene>
<proteinExistence type="inferred from homology"/>
<keyword evidence="4" id="KW-0460">Magnesium</keyword>
<dbReference type="SUPFAM" id="SSF56784">
    <property type="entry name" value="HAD-like"/>
    <property type="match status" value="1"/>
</dbReference>
<keyword evidence="2" id="KW-0479">Metal-binding</keyword>
<evidence type="ECO:0008006" key="7">
    <source>
        <dbReference type="Google" id="ProtNLM"/>
    </source>
</evidence>
<evidence type="ECO:0000313" key="6">
    <source>
        <dbReference type="Proteomes" id="UP001491310"/>
    </source>
</evidence>
<dbReference type="PANTHER" id="PTHR12103">
    <property type="entry name" value="5'-NUCLEOTIDASE DOMAIN-CONTAINING"/>
    <property type="match status" value="1"/>
</dbReference>
<accession>A0ABR2YYF3</accession>
<dbReference type="EMBL" id="JALJOT010000003">
    <property type="protein sequence ID" value="KAK9916649.1"/>
    <property type="molecule type" value="Genomic_DNA"/>
</dbReference>
<dbReference type="InterPro" id="IPR023214">
    <property type="entry name" value="HAD_sf"/>
</dbReference>
<evidence type="ECO:0000256" key="2">
    <source>
        <dbReference type="ARBA" id="ARBA00022723"/>
    </source>
</evidence>